<reference evidence="2 3" key="1">
    <citation type="journal article" date="2008" name="Nature">
        <title>The genome of Laccaria bicolor provides insights into mycorrhizal symbiosis.</title>
        <authorList>
            <person name="Martin F."/>
            <person name="Aerts A."/>
            <person name="Ahren D."/>
            <person name="Brun A."/>
            <person name="Danchin E.G.J."/>
            <person name="Duchaussoy F."/>
            <person name="Gibon J."/>
            <person name="Kohler A."/>
            <person name="Lindquist E."/>
            <person name="Pereda V."/>
            <person name="Salamov A."/>
            <person name="Shapiro H.J."/>
            <person name="Wuyts J."/>
            <person name="Blaudez D."/>
            <person name="Buee M."/>
            <person name="Brokstein P."/>
            <person name="Canbaeck B."/>
            <person name="Cohen D."/>
            <person name="Courty P.E."/>
            <person name="Coutinho P.M."/>
            <person name="Delaruelle C."/>
            <person name="Detter J.C."/>
            <person name="Deveau A."/>
            <person name="DiFazio S."/>
            <person name="Duplessis S."/>
            <person name="Fraissinet-Tachet L."/>
            <person name="Lucic E."/>
            <person name="Frey-Klett P."/>
            <person name="Fourrey C."/>
            <person name="Feussner I."/>
            <person name="Gay G."/>
            <person name="Grimwood J."/>
            <person name="Hoegger P.J."/>
            <person name="Jain P."/>
            <person name="Kilaru S."/>
            <person name="Labbe J."/>
            <person name="Lin Y.C."/>
            <person name="Legue V."/>
            <person name="Le Tacon F."/>
            <person name="Marmeisse R."/>
            <person name="Melayah D."/>
            <person name="Montanini B."/>
            <person name="Muratet M."/>
            <person name="Nehls U."/>
            <person name="Niculita-Hirzel H."/>
            <person name="Oudot-Le Secq M.P."/>
            <person name="Peter M."/>
            <person name="Quesneville H."/>
            <person name="Rajashekar B."/>
            <person name="Reich M."/>
            <person name="Rouhier N."/>
            <person name="Schmutz J."/>
            <person name="Yin T."/>
            <person name="Chalot M."/>
            <person name="Henrissat B."/>
            <person name="Kuees U."/>
            <person name="Lucas S."/>
            <person name="Van de Peer Y."/>
            <person name="Podila G.K."/>
            <person name="Polle A."/>
            <person name="Pukkila P.J."/>
            <person name="Richardson P.M."/>
            <person name="Rouze P."/>
            <person name="Sanders I.R."/>
            <person name="Stajich J.E."/>
            <person name="Tunlid A."/>
            <person name="Tuskan G."/>
            <person name="Grigoriev I.V."/>
        </authorList>
    </citation>
    <scope>NUCLEOTIDE SEQUENCE [LARGE SCALE GENOMIC DNA]</scope>
    <source>
        <strain evidence="3">S238N-H82 / ATCC MYA-4686</strain>
    </source>
</reference>
<proteinExistence type="predicted"/>
<dbReference type="HOGENOM" id="CLU_367249_0_0_1"/>
<dbReference type="KEGG" id="lbc:LACBIDRAFT_331791"/>
<dbReference type="InParanoid" id="B0DQK9"/>
<feature type="compositionally biased region" description="Polar residues" evidence="1">
    <location>
        <begin position="450"/>
        <end position="464"/>
    </location>
</feature>
<keyword evidence="3" id="KW-1185">Reference proteome</keyword>
<feature type="compositionally biased region" description="Basic and acidic residues" evidence="1">
    <location>
        <begin position="285"/>
        <end position="296"/>
    </location>
</feature>
<feature type="compositionally biased region" description="Basic and acidic residues" evidence="1">
    <location>
        <begin position="440"/>
        <end position="449"/>
    </location>
</feature>
<feature type="region of interest" description="Disordered" evidence="1">
    <location>
        <begin position="257"/>
        <end position="306"/>
    </location>
</feature>
<feature type="region of interest" description="Disordered" evidence="1">
    <location>
        <begin position="360"/>
        <end position="395"/>
    </location>
</feature>
<dbReference type="RefSeq" id="XP_001886274.1">
    <property type="nucleotide sequence ID" value="XM_001886239.1"/>
</dbReference>
<evidence type="ECO:0000313" key="3">
    <source>
        <dbReference type="Proteomes" id="UP000001194"/>
    </source>
</evidence>
<feature type="region of interest" description="Disordered" evidence="1">
    <location>
        <begin position="440"/>
        <end position="464"/>
    </location>
</feature>
<dbReference type="GeneID" id="6081895"/>
<protein>
    <submittedName>
        <fullName evidence="2">Predicted protein</fullName>
    </submittedName>
</protein>
<feature type="region of interest" description="Disordered" evidence="1">
    <location>
        <begin position="509"/>
        <end position="546"/>
    </location>
</feature>
<dbReference type="Proteomes" id="UP000001194">
    <property type="component" value="Unassembled WGS sequence"/>
</dbReference>
<feature type="compositionally biased region" description="Polar residues" evidence="1">
    <location>
        <begin position="269"/>
        <end position="284"/>
    </location>
</feature>
<dbReference type="AlphaFoldDB" id="B0DQK9"/>
<evidence type="ECO:0000313" key="2">
    <source>
        <dbReference type="EMBL" id="EDR03133.1"/>
    </source>
</evidence>
<gene>
    <name evidence="2" type="ORF">LACBIDRAFT_331791</name>
</gene>
<name>B0DQK9_LACBS</name>
<evidence type="ECO:0000256" key="1">
    <source>
        <dbReference type="SAM" id="MobiDB-lite"/>
    </source>
</evidence>
<accession>B0DQK9</accession>
<organism evidence="3">
    <name type="scientific">Laccaria bicolor (strain S238N-H82 / ATCC MYA-4686)</name>
    <name type="common">Bicoloured deceiver</name>
    <name type="synonym">Laccaria laccata var. bicolor</name>
    <dbReference type="NCBI Taxonomy" id="486041"/>
    <lineage>
        <taxon>Eukaryota</taxon>
        <taxon>Fungi</taxon>
        <taxon>Dikarya</taxon>
        <taxon>Basidiomycota</taxon>
        <taxon>Agaricomycotina</taxon>
        <taxon>Agaricomycetes</taxon>
        <taxon>Agaricomycetidae</taxon>
        <taxon>Agaricales</taxon>
        <taxon>Agaricineae</taxon>
        <taxon>Hydnangiaceae</taxon>
        <taxon>Laccaria</taxon>
    </lineage>
</organism>
<dbReference type="EMBL" id="DS547126">
    <property type="protein sequence ID" value="EDR03133.1"/>
    <property type="molecule type" value="Genomic_DNA"/>
</dbReference>
<sequence length="759" mass="83435">MLKLITAPFQKQQDVSRNAPRRVLRKGVRSRHGVDDVYAVKRLSEPEATTNPKDALHALPVPEKPELFSRASTESSVIFGGLETNQNQDQNAQLGRLVAPGDDGSSCDSLSLGDILSALPPQLGTGEADQLSSDSPNLHQSLLLGPGCRTVQPLSNPPIGSYVVLQFESMQYRVKVVEDLDVVCDAVPLGVAWFPTSTNSPLQKSVYLTLFFNRKQYLAQICEPLGPVEPSLASPADPTNRGAPLLQYGLIPGKTAGPASMITPKPRKQQNTMDRSNTPYSLSFKTDERSHTKSEYGPHAIKRPLPPPYEYARVQAKAAECASPALTESTEDYRTVLPRESLFATSTHTKKRELANTLGVSDDEADSSPHVPASPHANPTSSTSTTSRPVKWQGYKEKVRSAKSATLSNYDSTSPSDLEVGEVFEATSHNFHSGNRAVRDHSHNVEHSSSHGQETQGGVANSDYQIPFPTKKNQIPFPTSTNTIPFLNMTSHNALTATLGYCPTVIVHPSSPLTPPQPKKLQDYKGKGRAATPSETIPPGSPLPSPRTDAHIYHYSTVMSEFETFQLNQALQNSLRREDEGVYNGHHDKNAEASTSYDHYAQEHLKNQKPASVPISPPSYNIASLSTYSPTSTSSSESVQFPSAVHNDLHHEHRGVYYYPQNAQASASHGHFAEEHFTNPNSYQQGVYDHPQNAEAFTSNGHYTQEPFTNHNLSQQEDRGVYYYPQNAGASNSNRHYAQENYTNRNLQPGNRWEAIHTI</sequence>